<dbReference type="EMBL" id="JAATIQ010000013">
    <property type="protein sequence ID" value="KAF4400926.1"/>
    <property type="molecule type" value="Genomic_DNA"/>
</dbReference>
<dbReference type="Proteomes" id="UP000583929">
    <property type="component" value="Unassembled WGS sequence"/>
</dbReference>
<evidence type="ECO:0000313" key="3">
    <source>
        <dbReference type="Proteomes" id="UP000525078"/>
    </source>
</evidence>
<reference evidence="3 4" key="1">
    <citation type="journal article" date="2020" name="bioRxiv">
        <title>Sequence and annotation of 42 cannabis genomes reveals extensive copy number variation in cannabinoid synthesis and pathogen resistance genes.</title>
        <authorList>
            <person name="Mckernan K.J."/>
            <person name="Helbert Y."/>
            <person name="Kane L.T."/>
            <person name="Ebling H."/>
            <person name="Zhang L."/>
            <person name="Liu B."/>
            <person name="Eaton Z."/>
            <person name="Mclaughlin S."/>
            <person name="Kingan S."/>
            <person name="Baybayan P."/>
            <person name="Concepcion G."/>
            <person name="Jordan M."/>
            <person name="Riva A."/>
            <person name="Barbazuk W."/>
            <person name="Harkins T."/>
        </authorList>
    </citation>
    <scope>NUCLEOTIDE SEQUENCE [LARGE SCALE GENOMIC DNA]</scope>
    <source>
        <strain evidence="3 4">cv. Jamaican Lion 4</strain>
        <strain evidence="2">Father</strain>
        <strain evidence="1">Mother</strain>
        <tissue evidence="1">Leaf</tissue>
    </source>
</reference>
<evidence type="ECO:0000313" key="4">
    <source>
        <dbReference type="Proteomes" id="UP000583929"/>
    </source>
</evidence>
<gene>
    <name evidence="1" type="ORF">F8388_003723</name>
    <name evidence="2" type="ORF">G4B88_013767</name>
</gene>
<dbReference type="EMBL" id="JAATIP010000150">
    <property type="protein sequence ID" value="KAF4366485.1"/>
    <property type="molecule type" value="Genomic_DNA"/>
</dbReference>
<evidence type="ECO:0000313" key="2">
    <source>
        <dbReference type="EMBL" id="KAF4400926.1"/>
    </source>
</evidence>
<evidence type="ECO:0000313" key="1">
    <source>
        <dbReference type="EMBL" id="KAF4366485.1"/>
    </source>
</evidence>
<keyword evidence="4" id="KW-1185">Reference proteome</keyword>
<dbReference type="AlphaFoldDB" id="A0A7J6F751"/>
<protein>
    <submittedName>
        <fullName evidence="1">Uncharacterized protein</fullName>
    </submittedName>
</protein>
<sequence length="119" mass="13065">MTRLGDPKRRMNEFPKVTGRNVGVGEPSPGLFVLGSVGMSVGDIPNNVAANVKLLLFCGVGCQVQAVEHHLNLEKLYVLGTNCGSYLQLRSLIQLLWSNCWHAFNFKLLPKFAGNFGFT</sequence>
<proteinExistence type="predicted"/>
<dbReference type="Proteomes" id="UP000525078">
    <property type="component" value="Unassembled WGS sequence"/>
</dbReference>
<organism evidence="1 3">
    <name type="scientific">Cannabis sativa</name>
    <name type="common">Hemp</name>
    <name type="synonym">Marijuana</name>
    <dbReference type="NCBI Taxonomy" id="3483"/>
    <lineage>
        <taxon>Eukaryota</taxon>
        <taxon>Viridiplantae</taxon>
        <taxon>Streptophyta</taxon>
        <taxon>Embryophyta</taxon>
        <taxon>Tracheophyta</taxon>
        <taxon>Spermatophyta</taxon>
        <taxon>Magnoliopsida</taxon>
        <taxon>eudicotyledons</taxon>
        <taxon>Gunneridae</taxon>
        <taxon>Pentapetalae</taxon>
        <taxon>rosids</taxon>
        <taxon>fabids</taxon>
        <taxon>Rosales</taxon>
        <taxon>Cannabaceae</taxon>
        <taxon>Cannabis</taxon>
    </lineage>
</organism>
<accession>A0A7J6F751</accession>
<comment type="caution">
    <text evidence="1">The sequence shown here is derived from an EMBL/GenBank/DDBJ whole genome shotgun (WGS) entry which is preliminary data.</text>
</comment>
<name>A0A7J6F751_CANSA</name>